<protein>
    <submittedName>
        <fullName evidence="2">Uncharacterized protein</fullName>
    </submittedName>
</protein>
<accession>A0A9X9M3Z5</accession>
<evidence type="ECO:0000256" key="1">
    <source>
        <dbReference type="SAM" id="MobiDB-lite"/>
    </source>
</evidence>
<evidence type="ECO:0000313" key="2">
    <source>
        <dbReference type="EMBL" id="VCX31651.1"/>
    </source>
</evidence>
<feature type="compositionally biased region" description="Basic and acidic residues" evidence="1">
    <location>
        <begin position="1"/>
        <end position="16"/>
    </location>
</feature>
<name>A0A9X9M3Z5_GULGU</name>
<dbReference type="EMBL" id="CYRY02041989">
    <property type="protein sequence ID" value="VCX31651.1"/>
    <property type="molecule type" value="Genomic_DNA"/>
</dbReference>
<feature type="region of interest" description="Disordered" evidence="1">
    <location>
        <begin position="1"/>
        <end position="37"/>
    </location>
</feature>
<sequence length="48" mass="5606">MCSRVQSKEQHSDSWWETKQNQSNLGKSNSCSWKQRHGSCQIPKQHSC</sequence>
<comment type="caution">
    <text evidence="2">The sequence shown here is derived from an EMBL/GenBank/DDBJ whole genome shotgun (WGS) entry which is preliminary data.</text>
</comment>
<reference evidence="2 3" key="1">
    <citation type="submission" date="2018-10" db="EMBL/GenBank/DDBJ databases">
        <authorList>
            <person name="Ekblom R."/>
            <person name="Jareborg N."/>
        </authorList>
    </citation>
    <scope>NUCLEOTIDE SEQUENCE [LARGE SCALE GENOMIC DNA]</scope>
    <source>
        <tissue evidence="2">Muscle</tissue>
    </source>
</reference>
<gene>
    <name evidence="2" type="ORF">BN2614_LOCUS1</name>
</gene>
<evidence type="ECO:0000313" key="3">
    <source>
        <dbReference type="Proteomes" id="UP000269945"/>
    </source>
</evidence>
<proteinExistence type="predicted"/>
<dbReference type="AlphaFoldDB" id="A0A9X9M3Z5"/>
<keyword evidence="3" id="KW-1185">Reference proteome</keyword>
<organism evidence="2 3">
    <name type="scientific">Gulo gulo</name>
    <name type="common">Wolverine</name>
    <name type="synonym">Gluton</name>
    <dbReference type="NCBI Taxonomy" id="48420"/>
    <lineage>
        <taxon>Eukaryota</taxon>
        <taxon>Metazoa</taxon>
        <taxon>Chordata</taxon>
        <taxon>Craniata</taxon>
        <taxon>Vertebrata</taxon>
        <taxon>Euteleostomi</taxon>
        <taxon>Mammalia</taxon>
        <taxon>Eutheria</taxon>
        <taxon>Laurasiatheria</taxon>
        <taxon>Carnivora</taxon>
        <taxon>Caniformia</taxon>
        <taxon>Musteloidea</taxon>
        <taxon>Mustelidae</taxon>
        <taxon>Guloninae</taxon>
        <taxon>Gulo</taxon>
    </lineage>
</organism>
<dbReference type="Proteomes" id="UP000269945">
    <property type="component" value="Unassembled WGS sequence"/>
</dbReference>
<feature type="compositionally biased region" description="Polar residues" evidence="1">
    <location>
        <begin position="17"/>
        <end position="33"/>
    </location>
</feature>